<keyword evidence="4" id="KW-1185">Reference proteome</keyword>
<dbReference type="EMBL" id="JAFBEE010000040">
    <property type="protein sequence ID" value="MBM7616448.1"/>
    <property type="molecule type" value="Genomic_DNA"/>
</dbReference>
<organism evidence="3 4">
    <name type="scientific">Alkaliphilus hydrothermalis</name>
    <dbReference type="NCBI Taxonomy" id="1482730"/>
    <lineage>
        <taxon>Bacteria</taxon>
        <taxon>Bacillati</taxon>
        <taxon>Bacillota</taxon>
        <taxon>Clostridia</taxon>
        <taxon>Peptostreptococcales</taxon>
        <taxon>Natronincolaceae</taxon>
        <taxon>Alkaliphilus</taxon>
    </lineage>
</organism>
<feature type="domain" description="DUF4438" evidence="2">
    <location>
        <begin position="161"/>
        <end position="284"/>
    </location>
</feature>
<dbReference type="Gene3D" id="4.10.1180.10">
    <property type="entry name" value="tm1086 domain"/>
    <property type="match status" value="1"/>
</dbReference>
<evidence type="ECO:0000259" key="2">
    <source>
        <dbReference type="Pfam" id="PF20999"/>
    </source>
</evidence>
<accession>A0ABS2NU23</accession>
<evidence type="ECO:0000313" key="3">
    <source>
        <dbReference type="EMBL" id="MBM7616448.1"/>
    </source>
</evidence>
<name>A0ABS2NU23_9FIRM</name>
<dbReference type="Pfam" id="PF14505">
    <property type="entry name" value="DUF4438"/>
    <property type="match status" value="1"/>
</dbReference>
<dbReference type="Proteomes" id="UP001314796">
    <property type="component" value="Unassembled WGS sequence"/>
</dbReference>
<evidence type="ECO:0000313" key="4">
    <source>
        <dbReference type="Proteomes" id="UP001314796"/>
    </source>
</evidence>
<comment type="caution">
    <text evidence="3">The sequence shown here is derived from an EMBL/GenBank/DDBJ whole genome shotgun (WGS) entry which is preliminary data.</text>
</comment>
<dbReference type="InterPro" id="IPR044910">
    <property type="entry name" value="TM_1086_SG_dom"/>
</dbReference>
<evidence type="ECO:0008006" key="5">
    <source>
        <dbReference type="Google" id="ProtNLM"/>
    </source>
</evidence>
<dbReference type="RefSeq" id="WP_204404661.1">
    <property type="nucleotide sequence ID" value="NZ_JAFBEE010000040.1"/>
</dbReference>
<dbReference type="InterPro" id="IPR044909">
    <property type="entry name" value="TM_1086_sf"/>
</dbReference>
<feature type="domain" description="DUF4438" evidence="1">
    <location>
        <begin position="27"/>
        <end position="159"/>
    </location>
</feature>
<dbReference type="Gene3D" id="2.40.10.170">
    <property type="match status" value="1"/>
</dbReference>
<dbReference type="Pfam" id="PF20999">
    <property type="entry name" value="DUF4438_C"/>
    <property type="match status" value="1"/>
</dbReference>
<reference evidence="3 4" key="1">
    <citation type="submission" date="2021-01" db="EMBL/GenBank/DDBJ databases">
        <title>Genomic Encyclopedia of Type Strains, Phase IV (KMG-IV): sequencing the most valuable type-strain genomes for metagenomic binning, comparative biology and taxonomic classification.</title>
        <authorList>
            <person name="Goeker M."/>
        </authorList>
    </citation>
    <scope>NUCLEOTIDE SEQUENCE [LARGE SCALE GENOMIC DNA]</scope>
    <source>
        <strain evidence="3 4">DSM 25890</strain>
    </source>
</reference>
<dbReference type="InterPro" id="IPR029433">
    <property type="entry name" value="DUF4438_N"/>
</dbReference>
<dbReference type="InterPro" id="IPR048399">
    <property type="entry name" value="DUF4438_C"/>
</dbReference>
<proteinExistence type="predicted"/>
<dbReference type="Gene3D" id="2.102.30.10">
    <property type="entry name" value="tm1086 (SG structure) domain"/>
    <property type="match status" value="1"/>
</dbReference>
<sequence length="288" mass="30875">MKTNRSLLVIQSVQGKIHSPRAGKNPYRINRNGMPQILPATGGITYNVQIGDTCMGWVGDHVEPGVSIQSENDAENIALNLLACIGNEARVITGDAKGAKGFVTGKHGGIDHVLIYFKKSDLEKMAINDTILIKAQGQGLEIVSHEDIKCMNIDPELFEKLGITVDNEGILEIPIVTEVPAYLMGSGIGSPTAFSGDYDIMTGDSEANKEFGIDKLRFGDIVLLRDCDNTFGREYLKGAVSVGVVVHSDCIKSGHGPGVTVIMSSKTTKIKGVKDSNANIANYLSVQD</sequence>
<evidence type="ECO:0000259" key="1">
    <source>
        <dbReference type="Pfam" id="PF14505"/>
    </source>
</evidence>
<gene>
    <name evidence="3" type="ORF">JOC73_003031</name>
</gene>
<protein>
    <recommendedName>
        <fullName evidence="5">DUF4438 domain-containing protein</fullName>
    </recommendedName>
</protein>